<evidence type="ECO:0000259" key="1">
    <source>
        <dbReference type="Pfam" id="PF20598"/>
    </source>
</evidence>
<gene>
    <name evidence="2" type="ORF">HXX02_11175</name>
</gene>
<name>A0ABT1P4R4_9GAMM</name>
<dbReference type="Proteomes" id="UP001205566">
    <property type="component" value="Unassembled WGS sequence"/>
</dbReference>
<protein>
    <recommendedName>
        <fullName evidence="1">DUF6795 domain-containing protein</fullName>
    </recommendedName>
</protein>
<dbReference type="InterPro" id="IPR046474">
    <property type="entry name" value="DUF6795"/>
</dbReference>
<reference evidence="2" key="1">
    <citation type="thesis" date="2020" institute="Technische Universitat Dresden" country="Dresden, Germany">
        <title>The Agarolytic System of Microbulbifer elongatus PORT2, Isolated from Batu Karas, Pangandaran West Java Indonesia.</title>
        <authorList>
            <person name="Anggraeni S.R."/>
        </authorList>
    </citation>
    <scope>NUCLEOTIDE SEQUENCE</scope>
    <source>
        <strain evidence="2">PORT2</strain>
    </source>
</reference>
<accession>A0ABT1P4R4</accession>
<dbReference type="RefSeq" id="WP_369414685.1">
    <property type="nucleotide sequence ID" value="NZ_JACASI010000030.1"/>
</dbReference>
<comment type="caution">
    <text evidence="2">The sequence shown here is derived from an EMBL/GenBank/DDBJ whole genome shotgun (WGS) entry which is preliminary data.</text>
</comment>
<evidence type="ECO:0000313" key="3">
    <source>
        <dbReference type="Proteomes" id="UP001205566"/>
    </source>
</evidence>
<proteinExistence type="predicted"/>
<dbReference type="Pfam" id="PF20598">
    <property type="entry name" value="DUF6795"/>
    <property type="match status" value="1"/>
</dbReference>
<dbReference type="EMBL" id="JACASI010000030">
    <property type="protein sequence ID" value="MCQ3830009.1"/>
    <property type="molecule type" value="Genomic_DNA"/>
</dbReference>
<keyword evidence="3" id="KW-1185">Reference proteome</keyword>
<evidence type="ECO:0000313" key="2">
    <source>
        <dbReference type="EMBL" id="MCQ3830009.1"/>
    </source>
</evidence>
<feature type="domain" description="DUF6795" evidence="1">
    <location>
        <begin position="26"/>
        <end position="107"/>
    </location>
</feature>
<sequence>MHILWGFRRYIAEGSSTRWRQSNPNYRFSEKKKDETTTDENGYFEFPARFERHAVNILPQEFVAGQEITVTVDDQEVEIWSGIKRNRDENAEARGAPLSLLCELENETKLIHVNNQPFFTRCIWNVEPDVIDNGF</sequence>
<organism evidence="2 3">
    <name type="scientific">Microbulbifer elongatus</name>
    <dbReference type="NCBI Taxonomy" id="86173"/>
    <lineage>
        <taxon>Bacteria</taxon>
        <taxon>Pseudomonadati</taxon>
        <taxon>Pseudomonadota</taxon>
        <taxon>Gammaproteobacteria</taxon>
        <taxon>Cellvibrionales</taxon>
        <taxon>Microbulbiferaceae</taxon>
        <taxon>Microbulbifer</taxon>
    </lineage>
</organism>